<keyword evidence="4" id="KW-1185">Reference proteome</keyword>
<dbReference type="AlphaFoldDB" id="A0A0A7CPI9"/>
<sequence>MRWPFLVLVGVARACLDDYFLCANGLGVARDPARNCSWPPCPNTTTVPPQGSPCAEAPFELHCPSGDVVIRDPRANCSFPQCPEGCAVDTKRCPSGAVVRRCPARRCAFEPCPPLVRSPSNAPPTWCQVCADDSAPCPGAGRVRRNAARHCAFDPCPGDRRCGSAVKRCVSTAGDVTWLRQQPALNCSFLSCP</sequence>
<evidence type="ECO:0000313" key="4">
    <source>
        <dbReference type="Proteomes" id="UP000243579"/>
    </source>
</evidence>
<organism evidence="2">
    <name type="scientific">Achlya hypogyna</name>
    <name type="common">Oomycete</name>
    <name type="synonym">Protoachlya hypogyna</name>
    <dbReference type="NCBI Taxonomy" id="1202772"/>
    <lineage>
        <taxon>Eukaryota</taxon>
        <taxon>Sar</taxon>
        <taxon>Stramenopiles</taxon>
        <taxon>Oomycota</taxon>
        <taxon>Saprolegniomycetes</taxon>
        <taxon>Saprolegniales</taxon>
        <taxon>Achlyaceae</taxon>
        <taxon>Achlya</taxon>
    </lineage>
</organism>
<dbReference type="Proteomes" id="UP000243579">
    <property type="component" value="Unassembled WGS sequence"/>
</dbReference>
<dbReference type="EMBL" id="JNBR01002133">
    <property type="protein sequence ID" value="OQR83604.1"/>
    <property type="molecule type" value="Genomic_DNA"/>
</dbReference>
<evidence type="ECO:0000313" key="3">
    <source>
        <dbReference type="EMBL" id="OQR83604.1"/>
    </source>
</evidence>
<gene>
    <name evidence="3" type="ORF">ACHHYP_14500</name>
</gene>
<proteinExistence type="predicted"/>
<feature type="chain" id="PRO_5002037155" evidence="1">
    <location>
        <begin position="17"/>
        <end position="193"/>
    </location>
</feature>
<evidence type="ECO:0000313" key="2">
    <source>
        <dbReference type="EMBL" id="AIG56395.1"/>
    </source>
</evidence>
<protein>
    <submittedName>
        <fullName evidence="2">Secreted protein</fullName>
    </submittedName>
</protein>
<evidence type="ECO:0000256" key="1">
    <source>
        <dbReference type="SAM" id="SignalP"/>
    </source>
</evidence>
<dbReference type="OrthoDB" id="69991at2759"/>
<keyword evidence="1" id="KW-0732">Signal</keyword>
<feature type="signal peptide" evidence="1">
    <location>
        <begin position="1"/>
        <end position="16"/>
    </location>
</feature>
<reference evidence="2 4" key="1">
    <citation type="journal article" date="2014" name="Genome Biol. Evol.">
        <title>The secreted proteins of Achlya hypogyna and Thraustotheca clavata identify the ancestral oomycete secretome and reveal gene acquisitions by horizontal gene transfer.</title>
        <authorList>
            <person name="Misner I."/>
            <person name="Blouin N."/>
            <person name="Leonard G."/>
            <person name="Richards T.A."/>
            <person name="Lane C.E."/>
        </authorList>
    </citation>
    <scope>NUCLEOTIDE SEQUENCE</scope>
    <source>
        <strain evidence="2 4">ATCC 48635</strain>
    </source>
</reference>
<dbReference type="EMBL" id="KM038934">
    <property type="protein sequence ID" value="AIG56395.1"/>
    <property type="molecule type" value="Genomic_DNA"/>
</dbReference>
<name>A0A0A7CPI9_ACHHY</name>
<accession>A0A0A7CPI9</accession>